<organism evidence="2">
    <name type="scientific">uncultured Thiotrichaceae bacterium</name>
    <dbReference type="NCBI Taxonomy" id="298394"/>
    <lineage>
        <taxon>Bacteria</taxon>
        <taxon>Pseudomonadati</taxon>
        <taxon>Pseudomonadota</taxon>
        <taxon>Gammaproteobacteria</taxon>
        <taxon>Thiotrichales</taxon>
        <taxon>Thiotrichaceae</taxon>
        <taxon>environmental samples</taxon>
    </lineage>
</organism>
<protein>
    <submittedName>
        <fullName evidence="2">Uncharacterized protein</fullName>
    </submittedName>
</protein>
<dbReference type="AlphaFoldDB" id="A0A6S6SQZ2"/>
<evidence type="ECO:0000313" key="2">
    <source>
        <dbReference type="EMBL" id="CAA6807390.1"/>
    </source>
</evidence>
<name>A0A6S6SQZ2_9GAMM</name>
<gene>
    <name evidence="2" type="ORF">HELGO_WM11542</name>
</gene>
<keyword evidence="1" id="KW-0472">Membrane</keyword>
<proteinExistence type="predicted"/>
<accession>A0A6S6SQZ2</accession>
<feature type="transmembrane region" description="Helical" evidence="1">
    <location>
        <begin position="49"/>
        <end position="72"/>
    </location>
</feature>
<feature type="transmembrane region" description="Helical" evidence="1">
    <location>
        <begin position="79"/>
        <end position="96"/>
    </location>
</feature>
<keyword evidence="1" id="KW-1133">Transmembrane helix</keyword>
<feature type="transmembrane region" description="Helical" evidence="1">
    <location>
        <begin position="9"/>
        <end position="29"/>
    </location>
</feature>
<keyword evidence="1" id="KW-0812">Transmembrane</keyword>
<evidence type="ECO:0000256" key="1">
    <source>
        <dbReference type="SAM" id="Phobius"/>
    </source>
</evidence>
<dbReference type="EMBL" id="CACVAT010000105">
    <property type="protein sequence ID" value="CAA6807390.1"/>
    <property type="molecule type" value="Genomic_DNA"/>
</dbReference>
<sequence length="270" mass="29545">MTLDPHKHISVASVTLFLGGLLWIAAFWFPVFETADREIAGYWVFVSGWMGFVVFQFAWYANLLLLIAVILMYSAPVRATIFAALGLLLATQAFWFDVLPETTQSVAITAKGLGFWFWYAGIFLMSVGVFFCLDSDEVTDVIETPEPVTEPDVETEVVPVPAAQAAARLKQSIPAVNPPPIPQVAVKADPLPNVLPVDNPEVPEAVLPEVKPEPLVEEPVDTIASALNKMEEPEPFALNKTDDELEVTVPALTSILHDAVFTGIKKPEQS</sequence>
<feature type="transmembrane region" description="Helical" evidence="1">
    <location>
        <begin position="116"/>
        <end position="133"/>
    </location>
</feature>
<reference evidence="2" key="1">
    <citation type="submission" date="2020-01" db="EMBL/GenBank/DDBJ databases">
        <authorList>
            <person name="Meier V. D."/>
            <person name="Meier V D."/>
        </authorList>
    </citation>
    <scope>NUCLEOTIDE SEQUENCE</scope>
    <source>
        <strain evidence="2">HLG_WM_MAG_09</strain>
    </source>
</reference>